<comment type="caution">
    <text evidence="2">The sequence shown here is derived from an EMBL/GenBank/DDBJ whole genome shotgun (WGS) entry which is preliminary data.</text>
</comment>
<accession>A0A246DKX3</accession>
<evidence type="ECO:0000313" key="2">
    <source>
        <dbReference type="EMBL" id="OWO89720.1"/>
    </source>
</evidence>
<protein>
    <submittedName>
        <fullName evidence="2">Uncharacterized protein</fullName>
    </submittedName>
</protein>
<evidence type="ECO:0000256" key="1">
    <source>
        <dbReference type="SAM" id="MobiDB-lite"/>
    </source>
</evidence>
<reference evidence="2 3" key="1">
    <citation type="submission" date="2017-03" db="EMBL/GenBank/DDBJ databases">
        <title>Genome of strain Rhizobium sp. CNPSo 668.</title>
        <authorList>
            <person name="Ribeiro R."/>
        </authorList>
    </citation>
    <scope>NUCLEOTIDE SEQUENCE [LARGE SCALE GENOMIC DNA]</scope>
    <source>
        <strain evidence="2 3">CNPSo 668</strain>
    </source>
</reference>
<dbReference type="RefSeq" id="WP_088397211.1">
    <property type="nucleotide sequence ID" value="NZ_MXPU01000039.1"/>
</dbReference>
<sequence>MTIAVRPQQTRYVPLSEKEQREAAIKLASTANGDTERLLLTPEERAKRQADAEQIANKAVRNLSPQQVWDETVLKVSFMTAEAAHGLGQVFPDQVQRRYRPVPNKERKILASKESPHAGLGLIAIIDAGRGREIALYGGNTGGTVYIENGVPKIEVNPSDEKTQNDPRYFGIAQQRLANGKRDPSKQPLFMDMTDINDVAKRCCELLGAPAPTKTYKTVKERKVAEAAAKATAPSVKPQAVRQPATKPVPTHQVHARSLWAKNPSPHYEPTIGEMRAAKQAQQYQQEPARAYAM</sequence>
<dbReference type="Proteomes" id="UP000197269">
    <property type="component" value="Unassembled WGS sequence"/>
</dbReference>
<evidence type="ECO:0000313" key="3">
    <source>
        <dbReference type="Proteomes" id="UP000197269"/>
    </source>
</evidence>
<gene>
    <name evidence="2" type="ORF">B5E41_30030</name>
</gene>
<dbReference type="EMBL" id="MXPU01000039">
    <property type="protein sequence ID" value="OWO89720.1"/>
    <property type="molecule type" value="Genomic_DNA"/>
</dbReference>
<proteinExistence type="predicted"/>
<organism evidence="2 3">
    <name type="scientific">Rhizobium esperanzae</name>
    <dbReference type="NCBI Taxonomy" id="1967781"/>
    <lineage>
        <taxon>Bacteria</taxon>
        <taxon>Pseudomonadati</taxon>
        <taxon>Pseudomonadota</taxon>
        <taxon>Alphaproteobacteria</taxon>
        <taxon>Hyphomicrobiales</taxon>
        <taxon>Rhizobiaceae</taxon>
        <taxon>Rhizobium/Agrobacterium group</taxon>
        <taxon>Rhizobium</taxon>
    </lineage>
</organism>
<name>A0A246DKX3_9HYPH</name>
<feature type="region of interest" description="Disordered" evidence="1">
    <location>
        <begin position="235"/>
        <end position="256"/>
    </location>
</feature>
<dbReference type="AlphaFoldDB" id="A0A246DKX3"/>